<proteinExistence type="predicted"/>
<dbReference type="AlphaFoldDB" id="A0A4U5LP68"/>
<feature type="compositionally biased region" description="Low complexity" evidence="1">
    <location>
        <begin position="36"/>
        <end position="50"/>
    </location>
</feature>
<sequence>MARLTHAIRYEEDDEEKKTKKKNRRKAIRSWRLSHSGGLSQSLRLPLRSSNTNTRKHKFLGMSSSSSSFSSSPILTRCGPPLALALAPAMTQRSAPSHHENATTRAKLRVETCAYVTSRSPSLVCCAIFAPLLLFGG</sequence>
<accession>A0A4U5LP68</accession>
<gene>
    <name evidence="2" type="ORF">L596_030369</name>
</gene>
<feature type="compositionally biased region" description="Basic residues" evidence="1">
    <location>
        <begin position="19"/>
        <end position="29"/>
    </location>
</feature>
<evidence type="ECO:0000256" key="1">
    <source>
        <dbReference type="SAM" id="MobiDB-lite"/>
    </source>
</evidence>
<reference evidence="2 3" key="1">
    <citation type="journal article" date="2015" name="Genome Biol.">
        <title>Comparative genomics of Steinernema reveals deeply conserved gene regulatory networks.</title>
        <authorList>
            <person name="Dillman A.R."/>
            <person name="Macchietto M."/>
            <person name="Porter C.F."/>
            <person name="Rogers A."/>
            <person name="Williams B."/>
            <person name="Antoshechkin I."/>
            <person name="Lee M.M."/>
            <person name="Goodwin Z."/>
            <person name="Lu X."/>
            <person name="Lewis E.E."/>
            <person name="Goodrich-Blair H."/>
            <person name="Stock S.P."/>
            <person name="Adams B.J."/>
            <person name="Sternberg P.W."/>
            <person name="Mortazavi A."/>
        </authorList>
    </citation>
    <scope>NUCLEOTIDE SEQUENCE [LARGE SCALE GENOMIC DNA]</scope>
    <source>
        <strain evidence="2 3">ALL</strain>
    </source>
</reference>
<dbReference type="EMBL" id="AZBU02000014">
    <property type="protein sequence ID" value="TKR57702.1"/>
    <property type="molecule type" value="Genomic_DNA"/>
</dbReference>
<reference evidence="2 3" key="2">
    <citation type="journal article" date="2019" name="G3 (Bethesda)">
        <title>Hybrid Assembly of the Genome of the Entomopathogenic Nematode Steinernema carpocapsae Identifies the X-Chromosome.</title>
        <authorList>
            <person name="Serra L."/>
            <person name="Macchietto M."/>
            <person name="Macias-Munoz A."/>
            <person name="McGill C.J."/>
            <person name="Rodriguez I.M."/>
            <person name="Rodriguez B."/>
            <person name="Murad R."/>
            <person name="Mortazavi A."/>
        </authorList>
    </citation>
    <scope>NUCLEOTIDE SEQUENCE [LARGE SCALE GENOMIC DNA]</scope>
    <source>
        <strain evidence="2 3">ALL</strain>
    </source>
</reference>
<dbReference type="Proteomes" id="UP000298663">
    <property type="component" value="Unassembled WGS sequence"/>
</dbReference>
<protein>
    <submittedName>
        <fullName evidence="2">Uncharacterized protein</fullName>
    </submittedName>
</protein>
<comment type="caution">
    <text evidence="2">The sequence shown here is derived from an EMBL/GenBank/DDBJ whole genome shotgun (WGS) entry which is preliminary data.</text>
</comment>
<evidence type="ECO:0000313" key="2">
    <source>
        <dbReference type="EMBL" id="TKR57702.1"/>
    </source>
</evidence>
<evidence type="ECO:0000313" key="3">
    <source>
        <dbReference type="Proteomes" id="UP000298663"/>
    </source>
</evidence>
<organism evidence="2 3">
    <name type="scientific">Steinernema carpocapsae</name>
    <name type="common">Entomopathogenic nematode</name>
    <dbReference type="NCBI Taxonomy" id="34508"/>
    <lineage>
        <taxon>Eukaryota</taxon>
        <taxon>Metazoa</taxon>
        <taxon>Ecdysozoa</taxon>
        <taxon>Nematoda</taxon>
        <taxon>Chromadorea</taxon>
        <taxon>Rhabditida</taxon>
        <taxon>Tylenchina</taxon>
        <taxon>Panagrolaimomorpha</taxon>
        <taxon>Strongyloidoidea</taxon>
        <taxon>Steinernematidae</taxon>
        <taxon>Steinernema</taxon>
    </lineage>
</organism>
<feature type="region of interest" description="Disordered" evidence="1">
    <location>
        <begin position="1"/>
        <end position="51"/>
    </location>
</feature>
<name>A0A4U5LP68_STECR</name>
<keyword evidence="3" id="KW-1185">Reference proteome</keyword>